<gene>
    <name evidence="1" type="ORF">LUCI_3105</name>
</gene>
<protein>
    <submittedName>
        <fullName evidence="1">Uncharacterized protein</fullName>
    </submittedName>
</protein>
<dbReference type="Proteomes" id="UP000277811">
    <property type="component" value="Unassembled WGS sequence"/>
</dbReference>
<reference evidence="1 2" key="1">
    <citation type="submission" date="2018-06" db="EMBL/GenBank/DDBJ databases">
        <authorList>
            <person name="Strepis N."/>
        </authorList>
    </citation>
    <scope>NUCLEOTIDE SEQUENCE [LARGE SCALE GENOMIC DNA]</scope>
    <source>
        <strain evidence="1">LUCI</strain>
    </source>
</reference>
<evidence type="ECO:0000313" key="2">
    <source>
        <dbReference type="Proteomes" id="UP000277811"/>
    </source>
</evidence>
<organism evidence="1 2">
    <name type="scientific">Lucifera butyrica</name>
    <dbReference type="NCBI Taxonomy" id="1351585"/>
    <lineage>
        <taxon>Bacteria</taxon>
        <taxon>Bacillati</taxon>
        <taxon>Bacillota</taxon>
        <taxon>Negativicutes</taxon>
        <taxon>Veillonellales</taxon>
        <taxon>Veillonellaceae</taxon>
        <taxon>Lucifera</taxon>
    </lineage>
</organism>
<dbReference type="AlphaFoldDB" id="A0A498RA72"/>
<dbReference type="EMBL" id="UPPP01000082">
    <property type="protein sequence ID" value="VBB07840.1"/>
    <property type="molecule type" value="Genomic_DNA"/>
</dbReference>
<accession>A0A498RA72</accession>
<evidence type="ECO:0000313" key="1">
    <source>
        <dbReference type="EMBL" id="VBB07840.1"/>
    </source>
</evidence>
<name>A0A498RA72_9FIRM</name>
<proteinExistence type="predicted"/>
<sequence length="40" mass="4740">MMNITAFLLALIISLGYYFYTVRKRRTGLKQQNNIKSQDE</sequence>
<keyword evidence="2" id="KW-1185">Reference proteome</keyword>